<dbReference type="GO" id="GO:0042584">
    <property type="term" value="C:chromaffin granule membrane"/>
    <property type="evidence" value="ECO:0007669"/>
    <property type="project" value="UniProtKB-ARBA"/>
</dbReference>
<dbReference type="InterPro" id="IPR018252">
    <property type="entry name" value="Annexin_repeat_CS"/>
</dbReference>
<dbReference type="InterPro" id="IPR018502">
    <property type="entry name" value="Annexin_repeat"/>
</dbReference>
<keyword evidence="8 10" id="KW-0111">Calcium/phospholipid-binding</keyword>
<dbReference type="GO" id="GO:0005739">
    <property type="term" value="C:mitochondrion"/>
    <property type="evidence" value="ECO:0007669"/>
    <property type="project" value="GOC"/>
</dbReference>
<dbReference type="GO" id="GO:0042470">
    <property type="term" value="C:melanosome"/>
    <property type="evidence" value="ECO:0007669"/>
    <property type="project" value="UniProtKB-SubCell"/>
</dbReference>
<proteinExistence type="inferred from homology"/>
<dbReference type="SUPFAM" id="SSF47874">
    <property type="entry name" value="Annexin"/>
    <property type="match status" value="1"/>
</dbReference>
<evidence type="ECO:0000256" key="1">
    <source>
        <dbReference type="ARBA" id="ARBA00004223"/>
    </source>
</evidence>
<dbReference type="GO" id="GO:0051560">
    <property type="term" value="P:mitochondrial calcium ion homeostasis"/>
    <property type="evidence" value="ECO:0007669"/>
    <property type="project" value="TreeGrafter"/>
</dbReference>
<sequence length="330" mass="37183">MAKLAQGAKYRGSIHNFPDFDPSQDADTLYNAMKGFGSDKEAILELITSRSNRQRQEICQNYKSLYGKDLMADLKSELSGDLARLILGLMMPPAHYDAKQLKKAMEGAGTDEKALIEILATRTNAEIRAINEAYKEDYHKSLEDALSSDTSGHFRRILISLATGNREEGGEDRDRAREDAQVAAEILEIADTTSGDRSSLETRFMTILCTRSYQHLRRVFQEFIKMTNYDVEHTIKKEMSGDVRDVFVAIVQSVKNKPLFFADKLYKSMKGAGTEEKTLTRIMVSRSEIDLLNIRQEFIEKYDKSLHQAIEGDTSGHFLKALLAVCGGED</sequence>
<evidence type="ECO:0000256" key="6">
    <source>
        <dbReference type="ARBA" id="ARBA00022837"/>
    </source>
</evidence>
<evidence type="ECO:0000256" key="7">
    <source>
        <dbReference type="ARBA" id="ARBA00023216"/>
    </source>
</evidence>
<keyword evidence="6 10" id="KW-0106">Calcium</keyword>
<dbReference type="Pfam" id="PF00191">
    <property type="entry name" value="Annexin"/>
    <property type="match status" value="4"/>
</dbReference>
<evidence type="ECO:0000256" key="10">
    <source>
        <dbReference type="RuleBase" id="RU003540"/>
    </source>
</evidence>
<reference evidence="11" key="1">
    <citation type="submission" date="2023-09" db="UniProtKB">
        <authorList>
            <consortium name="Ensembl"/>
        </authorList>
    </citation>
    <scope>IDENTIFICATION</scope>
</reference>
<keyword evidence="7 10" id="KW-0041">Annexin</keyword>
<evidence type="ECO:0000256" key="3">
    <source>
        <dbReference type="ARBA" id="ARBA00007831"/>
    </source>
</evidence>
<dbReference type="InterPro" id="IPR001464">
    <property type="entry name" value="Annexin"/>
</dbReference>
<dbReference type="GO" id="GO:0005509">
    <property type="term" value="F:calcium ion binding"/>
    <property type="evidence" value="ECO:0007669"/>
    <property type="project" value="InterPro"/>
</dbReference>
<evidence type="ECO:0000256" key="9">
    <source>
        <dbReference type="ARBA" id="ARBA00025332"/>
    </source>
</evidence>
<dbReference type="Gene3D" id="1.10.220.10">
    <property type="entry name" value="Annexin"/>
    <property type="match status" value="4"/>
</dbReference>
<dbReference type="SMART" id="SM00335">
    <property type="entry name" value="ANX"/>
    <property type="match status" value="4"/>
</dbReference>
<comment type="function">
    <text evidence="9">May associate with CD21. May regulate the release of Ca(2+) from intracellular stores.</text>
</comment>
<dbReference type="Ensembl" id="ENSBMST00010003811.1">
    <property type="protein sequence ID" value="ENSBMSP00010003452.1"/>
    <property type="gene ID" value="ENSBMSG00010002529.1"/>
</dbReference>
<dbReference type="PRINTS" id="PR00196">
    <property type="entry name" value="ANNEXIN"/>
</dbReference>
<comment type="domain">
    <text evidence="10">A pair of annexin repeats may form one binding site for calcium and phospholipid.</text>
</comment>
<keyword evidence="4" id="KW-0963">Cytoplasm</keyword>
<dbReference type="GO" id="GO:0097190">
    <property type="term" value="P:apoptotic signaling pathway"/>
    <property type="evidence" value="ECO:0007669"/>
    <property type="project" value="TreeGrafter"/>
</dbReference>
<protein>
    <recommendedName>
        <fullName evidence="10">Annexin</fullName>
    </recommendedName>
</protein>
<dbReference type="GO" id="GO:0005886">
    <property type="term" value="C:plasma membrane"/>
    <property type="evidence" value="ECO:0007669"/>
    <property type="project" value="TreeGrafter"/>
</dbReference>
<evidence type="ECO:0000256" key="8">
    <source>
        <dbReference type="ARBA" id="ARBA00023302"/>
    </source>
</evidence>
<dbReference type="GO" id="GO:0051283">
    <property type="term" value="P:negative regulation of sequestering of calcium ion"/>
    <property type="evidence" value="ECO:0007669"/>
    <property type="project" value="TreeGrafter"/>
</dbReference>
<dbReference type="FunFam" id="1.10.220.10:FF:000003">
    <property type="entry name" value="Annexin"/>
    <property type="match status" value="1"/>
</dbReference>
<dbReference type="FunFam" id="1.10.220.10:FF:000004">
    <property type="entry name" value="Annexin"/>
    <property type="match status" value="1"/>
</dbReference>
<dbReference type="PROSITE" id="PS00223">
    <property type="entry name" value="ANNEXIN_1"/>
    <property type="match status" value="3"/>
</dbReference>
<gene>
    <name evidence="11" type="primary">ANXA6</name>
</gene>
<keyword evidence="5 10" id="KW-0677">Repeat</keyword>
<dbReference type="GO" id="GO:0005544">
    <property type="term" value="F:calcium-dependent phospholipid binding"/>
    <property type="evidence" value="ECO:0007669"/>
    <property type="project" value="UniProtKB-KW"/>
</dbReference>
<accession>A0A8C0CBH6</accession>
<dbReference type="GO" id="GO:0001786">
    <property type="term" value="F:phosphatidylserine binding"/>
    <property type="evidence" value="ECO:0007669"/>
    <property type="project" value="TreeGrafter"/>
</dbReference>
<dbReference type="GeneTree" id="ENSGT00940000158770"/>
<dbReference type="PANTHER" id="PTHR10502">
    <property type="entry name" value="ANNEXIN"/>
    <property type="match status" value="1"/>
</dbReference>
<dbReference type="PROSITE" id="PS51897">
    <property type="entry name" value="ANNEXIN_2"/>
    <property type="match status" value="4"/>
</dbReference>
<name>A0A8C0CBH6_BALMU</name>
<dbReference type="AlphaFoldDB" id="A0A8C0CBH6"/>
<dbReference type="PRINTS" id="PR00202">
    <property type="entry name" value="ANNEXINVI"/>
</dbReference>
<evidence type="ECO:0000256" key="4">
    <source>
        <dbReference type="ARBA" id="ARBA00022490"/>
    </source>
</evidence>
<dbReference type="FunFam" id="1.10.220.10:FF:000001">
    <property type="entry name" value="Annexin"/>
    <property type="match status" value="1"/>
</dbReference>
<dbReference type="InterPro" id="IPR037104">
    <property type="entry name" value="Annexin_sf"/>
</dbReference>
<comment type="subcellular location">
    <subcellularLocation>
        <location evidence="2">Cytoplasm</location>
    </subcellularLocation>
    <subcellularLocation>
        <location evidence="1">Melanosome</location>
    </subcellularLocation>
</comment>
<dbReference type="GO" id="GO:0005634">
    <property type="term" value="C:nucleus"/>
    <property type="evidence" value="ECO:0007669"/>
    <property type="project" value="TreeGrafter"/>
</dbReference>
<evidence type="ECO:0000256" key="5">
    <source>
        <dbReference type="ARBA" id="ARBA00022737"/>
    </source>
</evidence>
<dbReference type="PANTHER" id="PTHR10502:SF19">
    <property type="entry name" value="ANNEXIN A6"/>
    <property type="match status" value="1"/>
</dbReference>
<organism evidence="11">
    <name type="scientific">Balaenoptera musculus</name>
    <name type="common">Blue whale</name>
    <dbReference type="NCBI Taxonomy" id="9771"/>
    <lineage>
        <taxon>Eukaryota</taxon>
        <taxon>Metazoa</taxon>
        <taxon>Chordata</taxon>
        <taxon>Craniata</taxon>
        <taxon>Vertebrata</taxon>
        <taxon>Euteleostomi</taxon>
        <taxon>Mammalia</taxon>
        <taxon>Eutheria</taxon>
        <taxon>Laurasiatheria</taxon>
        <taxon>Artiodactyla</taxon>
        <taxon>Whippomorpha</taxon>
        <taxon>Cetacea</taxon>
        <taxon>Mysticeti</taxon>
        <taxon>Balaenopteridae</taxon>
        <taxon>Balaenoptera</taxon>
    </lineage>
</organism>
<evidence type="ECO:0000256" key="2">
    <source>
        <dbReference type="ARBA" id="ARBA00004496"/>
    </source>
</evidence>
<evidence type="ECO:0000313" key="11">
    <source>
        <dbReference type="Ensembl" id="ENSBMSP00010003452.1"/>
    </source>
</evidence>
<dbReference type="InterPro" id="IPR002393">
    <property type="entry name" value="ANX6"/>
</dbReference>
<dbReference type="FunFam" id="1.10.220.10:FF:000013">
    <property type="entry name" value="Annexin"/>
    <property type="match status" value="1"/>
</dbReference>
<comment type="similarity">
    <text evidence="3 10">Belongs to the annexin family.</text>
</comment>
<dbReference type="GO" id="GO:0006816">
    <property type="term" value="P:calcium ion transport"/>
    <property type="evidence" value="ECO:0007669"/>
    <property type="project" value="TreeGrafter"/>
</dbReference>